<reference evidence="4" key="1">
    <citation type="submission" date="2016-02" db="EMBL/GenBank/DDBJ databases">
        <authorList>
            <person name="Wen L."/>
            <person name="He K."/>
            <person name="Yang H."/>
        </authorList>
    </citation>
    <scope>NUCLEOTIDE SEQUENCE [LARGE SCALE GENOMIC DNA]</scope>
    <source>
        <strain evidence="4">JCM 15929</strain>
    </source>
</reference>
<dbReference type="PROSITE" id="PS50943">
    <property type="entry name" value="HTH_CROC1"/>
    <property type="match status" value="1"/>
</dbReference>
<dbReference type="RefSeq" id="WP_068569477.1">
    <property type="nucleotide sequence ID" value="NZ_LSRE01000001.1"/>
</dbReference>
<dbReference type="Gene3D" id="1.10.260.40">
    <property type="entry name" value="lambda repressor-like DNA-binding domains"/>
    <property type="match status" value="1"/>
</dbReference>
<dbReference type="Proteomes" id="UP000070258">
    <property type="component" value="Unassembled WGS sequence"/>
</dbReference>
<dbReference type="STRING" id="239498.AXK60_03060"/>
<reference evidence="3" key="3">
    <citation type="submission" date="2016-02" db="EMBL/GenBank/DDBJ databases">
        <authorList>
            <person name="Teng J.L."/>
            <person name="Yang Y."/>
            <person name="Huang Y."/>
            <person name="Guo F."/>
            <person name="Wei W."/>
            <person name="Chen J.H."/>
            <person name="Wong S.Y."/>
            <person name="Lau S.K."/>
            <person name="Woo P.C."/>
        </authorList>
    </citation>
    <scope>NUCLEOTIDE SEQUENCE</scope>
    <source>
        <strain evidence="3">JCM 15929</strain>
    </source>
</reference>
<dbReference type="EMBL" id="LSRE01000001">
    <property type="protein sequence ID" value="KXP01466.1"/>
    <property type="molecule type" value="Genomic_DNA"/>
</dbReference>
<dbReference type="SUPFAM" id="SSF47413">
    <property type="entry name" value="lambda repressor-like DNA-binding domains"/>
    <property type="match status" value="1"/>
</dbReference>
<accession>A0A138AWN4</accession>
<organism evidence="3 4">
    <name type="scientific">Tsukamurella pseudospumae</name>
    <dbReference type="NCBI Taxonomy" id="239498"/>
    <lineage>
        <taxon>Bacteria</taxon>
        <taxon>Bacillati</taxon>
        <taxon>Actinomycetota</taxon>
        <taxon>Actinomycetes</taxon>
        <taxon>Mycobacteriales</taxon>
        <taxon>Tsukamurellaceae</taxon>
        <taxon>Tsukamurella</taxon>
    </lineage>
</organism>
<evidence type="ECO:0000313" key="2">
    <source>
        <dbReference type="EMBL" id="KXP01466.1"/>
    </source>
</evidence>
<protein>
    <recommendedName>
        <fullName evidence="1">HTH cro/C1-type domain-containing protein</fullName>
    </recommendedName>
</protein>
<evidence type="ECO:0000313" key="3">
    <source>
        <dbReference type="EMBL" id="KXP14865.1"/>
    </source>
</evidence>
<comment type="caution">
    <text evidence="3">The sequence shown here is derived from an EMBL/GenBank/DDBJ whole genome shotgun (WGS) entry which is preliminary data.</text>
</comment>
<gene>
    <name evidence="3" type="ORF">AXK60_03060</name>
    <name evidence="2" type="ORF">AXK61_01240</name>
</gene>
<dbReference type="EMBL" id="LSRF01000001">
    <property type="protein sequence ID" value="KXP14865.1"/>
    <property type="molecule type" value="Genomic_DNA"/>
</dbReference>
<dbReference type="SMART" id="SM00530">
    <property type="entry name" value="HTH_XRE"/>
    <property type="match status" value="1"/>
</dbReference>
<evidence type="ECO:0000313" key="5">
    <source>
        <dbReference type="Proteomes" id="UP000070409"/>
    </source>
</evidence>
<reference evidence="2 5" key="2">
    <citation type="submission" date="2016-02" db="EMBL/GenBank/DDBJ databases">
        <authorList>
            <person name="Teng J.L."/>
            <person name="Tang Y."/>
            <person name="Huang Y."/>
            <person name="Guo F."/>
            <person name="Wei W."/>
            <person name="Chen J.H."/>
            <person name="Wong S.Y."/>
            <person name="Lau S.K."/>
            <person name="Woo P.C."/>
        </authorList>
    </citation>
    <scope>NUCLEOTIDE SEQUENCE [LARGE SCALE GENOMIC DNA]</scope>
    <source>
        <strain evidence="2 5">JCM 13375</strain>
    </source>
</reference>
<dbReference type="OrthoDB" id="9814553at2"/>
<dbReference type="InterPro" id="IPR010982">
    <property type="entry name" value="Lambda_DNA-bd_dom_sf"/>
</dbReference>
<dbReference type="CDD" id="cd00093">
    <property type="entry name" value="HTH_XRE"/>
    <property type="match status" value="1"/>
</dbReference>
<dbReference type="InterPro" id="IPR001387">
    <property type="entry name" value="Cro/C1-type_HTH"/>
</dbReference>
<name>A0A138AWN4_9ACTN</name>
<dbReference type="AlphaFoldDB" id="A0A138AWN4"/>
<evidence type="ECO:0000313" key="4">
    <source>
        <dbReference type="Proteomes" id="UP000070258"/>
    </source>
</evidence>
<dbReference type="Proteomes" id="UP000070409">
    <property type="component" value="Unassembled WGS sequence"/>
</dbReference>
<proteinExistence type="predicted"/>
<feature type="domain" description="HTH cro/C1-type" evidence="1">
    <location>
        <begin position="18"/>
        <end position="80"/>
    </location>
</feature>
<evidence type="ECO:0000259" key="1">
    <source>
        <dbReference type="PROSITE" id="PS50943"/>
    </source>
</evidence>
<dbReference type="GO" id="GO:0003677">
    <property type="term" value="F:DNA binding"/>
    <property type="evidence" value="ECO:0007669"/>
    <property type="project" value="InterPro"/>
</dbReference>
<keyword evidence="5" id="KW-1185">Reference proteome</keyword>
<sequence length="86" mass="9358">MPKSPIEEELSHRLGTEIGRLRVDRGLSQEALAAEVGISTNHLQLLESGLSDRRKGTPANPRFTTLVALSNALGVNLSDLIRRIAE</sequence>
<dbReference type="Pfam" id="PF01381">
    <property type="entry name" value="HTH_3"/>
    <property type="match status" value="1"/>
</dbReference>